<evidence type="ECO:0000313" key="1">
    <source>
        <dbReference type="EMBL" id="KAG5966816.1"/>
    </source>
</evidence>
<keyword evidence="2" id="KW-1185">Reference proteome</keyword>
<name>A0ABQ7PL76_9HYPO</name>
<reference evidence="1 2" key="1">
    <citation type="journal article" date="2020" name="bioRxiv">
        <title>Whole genome comparisons of ergot fungi reveals the divergence and evolution of species within the genus Claviceps are the result of varying mechanisms driving genome evolution and host range expansion.</title>
        <authorList>
            <person name="Wyka S.A."/>
            <person name="Mondo S.J."/>
            <person name="Liu M."/>
            <person name="Dettman J."/>
            <person name="Nalam V."/>
            <person name="Broders K.D."/>
        </authorList>
    </citation>
    <scope>NUCLEOTIDE SEQUENCE [LARGE SCALE GENOMIC DNA]</scope>
    <source>
        <strain evidence="1 2">LM583</strain>
    </source>
</reference>
<organism evidence="1 2">
    <name type="scientific">Claviceps arundinis</name>
    <dbReference type="NCBI Taxonomy" id="1623583"/>
    <lineage>
        <taxon>Eukaryota</taxon>
        <taxon>Fungi</taxon>
        <taxon>Dikarya</taxon>
        <taxon>Ascomycota</taxon>
        <taxon>Pezizomycotina</taxon>
        <taxon>Sordariomycetes</taxon>
        <taxon>Hypocreomycetidae</taxon>
        <taxon>Hypocreales</taxon>
        <taxon>Clavicipitaceae</taxon>
        <taxon>Claviceps</taxon>
    </lineage>
</organism>
<dbReference type="EMBL" id="SRPR01000017">
    <property type="protein sequence ID" value="KAG5966816.1"/>
    <property type="molecule type" value="Genomic_DNA"/>
</dbReference>
<sequence>MDAATSEQLHGLTNRLVTEVNALISSYSSIDCQHPFLAAACESHNDESEARSNILSSLSEIEALVRGPKEFLENIAIQVCGLLSFLCARRNSCGRRLHAL</sequence>
<evidence type="ECO:0000313" key="2">
    <source>
        <dbReference type="Proteomes" id="UP000742024"/>
    </source>
</evidence>
<accession>A0ABQ7PL76</accession>
<gene>
    <name evidence="1" type="ORF">E4U57_001822</name>
</gene>
<comment type="caution">
    <text evidence="1">The sequence shown here is derived from an EMBL/GenBank/DDBJ whole genome shotgun (WGS) entry which is preliminary data.</text>
</comment>
<proteinExistence type="predicted"/>
<protein>
    <submittedName>
        <fullName evidence="1">Uncharacterized protein</fullName>
    </submittedName>
</protein>
<dbReference type="Proteomes" id="UP000742024">
    <property type="component" value="Unassembled WGS sequence"/>
</dbReference>